<proteinExistence type="predicted"/>
<dbReference type="GO" id="GO:0016787">
    <property type="term" value="F:hydrolase activity"/>
    <property type="evidence" value="ECO:0007669"/>
    <property type="project" value="InterPro"/>
</dbReference>
<organism evidence="1 2">
    <name type="scientific">Glycomyces algeriensis</name>
    <dbReference type="NCBI Taxonomy" id="256037"/>
    <lineage>
        <taxon>Bacteria</taxon>
        <taxon>Bacillati</taxon>
        <taxon>Actinomycetota</taxon>
        <taxon>Actinomycetes</taxon>
        <taxon>Glycomycetales</taxon>
        <taxon>Glycomycetaceae</taxon>
        <taxon>Glycomyces</taxon>
    </lineage>
</organism>
<evidence type="ECO:0000313" key="1">
    <source>
        <dbReference type="EMBL" id="GLI45091.1"/>
    </source>
</evidence>
<dbReference type="Pfam" id="PF06821">
    <property type="entry name" value="Ser_hydrolase"/>
    <property type="match status" value="1"/>
</dbReference>
<reference evidence="1" key="1">
    <citation type="submission" date="2022-12" db="EMBL/GenBank/DDBJ databases">
        <title>Reference genome sequencing for broad-spectrum identification of bacterial and archaeal isolates by mass spectrometry.</title>
        <authorList>
            <person name="Sekiguchi Y."/>
            <person name="Tourlousse D.M."/>
        </authorList>
    </citation>
    <scope>NUCLEOTIDE SEQUENCE</scope>
    <source>
        <strain evidence="1">LLR39Z86</strain>
    </source>
</reference>
<dbReference type="InterPro" id="IPR010662">
    <property type="entry name" value="RBBP9/YdeN"/>
</dbReference>
<accession>A0A9W6LJV5</accession>
<protein>
    <recommendedName>
        <fullName evidence="3">Hydrolase</fullName>
    </recommendedName>
</protein>
<dbReference type="AlphaFoldDB" id="A0A9W6LJV5"/>
<dbReference type="Gene3D" id="3.40.50.1820">
    <property type="entry name" value="alpha/beta hydrolase"/>
    <property type="match status" value="1"/>
</dbReference>
<dbReference type="EMBL" id="BSDT01000001">
    <property type="protein sequence ID" value="GLI45091.1"/>
    <property type="molecule type" value="Genomic_DNA"/>
</dbReference>
<dbReference type="InterPro" id="IPR029058">
    <property type="entry name" value="AB_hydrolase_fold"/>
</dbReference>
<name>A0A9W6LJV5_9ACTN</name>
<keyword evidence="2" id="KW-1185">Reference proteome</keyword>
<evidence type="ECO:0008006" key="3">
    <source>
        <dbReference type="Google" id="ProtNLM"/>
    </source>
</evidence>
<dbReference type="RefSeq" id="WP_270118347.1">
    <property type="nucleotide sequence ID" value="NZ_BAAAOL010000001.1"/>
</dbReference>
<comment type="caution">
    <text evidence="1">The sequence shown here is derived from an EMBL/GenBank/DDBJ whole genome shotgun (WGS) entry which is preliminary data.</text>
</comment>
<sequence length="197" mass="21613">MWNRSYLILHGVENRRPEGHWQHELAMGLREHGEQVFYPQLPDTDRPKLVDWTDAFRSELALMRGEKIVVCHSLASVAWLHLAAADAASANPVSADRVLLVSPPGPQAFEWDVIAGFTSVGLDLAGLRLAEHSVRLVCSDDDPYCTEGAAEHYGRPLDCEVDVIPGGGHLALGDGYGRWPAALAWCLDPSERLTPNA</sequence>
<gene>
    <name evidence="1" type="ORF">GALLR39Z86_49410</name>
</gene>
<dbReference type="SUPFAM" id="SSF53474">
    <property type="entry name" value="alpha/beta-Hydrolases"/>
    <property type="match status" value="1"/>
</dbReference>
<evidence type="ECO:0000313" key="2">
    <source>
        <dbReference type="Proteomes" id="UP001144313"/>
    </source>
</evidence>
<dbReference type="Proteomes" id="UP001144313">
    <property type="component" value="Unassembled WGS sequence"/>
</dbReference>